<evidence type="ECO:0000313" key="2">
    <source>
        <dbReference type="Proteomes" id="UP001162131"/>
    </source>
</evidence>
<dbReference type="Proteomes" id="UP001162131">
    <property type="component" value="Unassembled WGS sequence"/>
</dbReference>
<organism evidence="1 2">
    <name type="scientific">Blepharisma stoltei</name>
    <dbReference type="NCBI Taxonomy" id="1481888"/>
    <lineage>
        <taxon>Eukaryota</taxon>
        <taxon>Sar</taxon>
        <taxon>Alveolata</taxon>
        <taxon>Ciliophora</taxon>
        <taxon>Postciliodesmatophora</taxon>
        <taxon>Heterotrichea</taxon>
        <taxon>Heterotrichida</taxon>
        <taxon>Blepharismidae</taxon>
        <taxon>Blepharisma</taxon>
    </lineage>
</organism>
<sequence>MKGLSYRPNHGDPLEDAFSDKFMKKSKSTLDCRKTNSTPISYMWESSIPQSWIDLAGRHRFINRNLLSKRSTLQFLEETQKYIHKICKPLFPDIENKSLKSPPKPAKQESRDLFLLTELQSENQIQRKFSNEGLRQLLRKSHSNLHVEIPKIRHHKKRKGNHRNSSIDMFLNRFDDPVSSPDTFDQIIVASKVELPPRKNQRRHRSLRENLTKIGAKLSPVFIETRFDGK</sequence>
<keyword evidence="2" id="KW-1185">Reference proteome</keyword>
<protein>
    <submittedName>
        <fullName evidence="1">Uncharacterized protein</fullName>
    </submittedName>
</protein>
<gene>
    <name evidence="1" type="ORF">BSTOLATCC_MIC18995</name>
</gene>
<name>A0AAU9IVM2_9CILI</name>
<dbReference type="EMBL" id="CAJZBQ010000018">
    <property type="protein sequence ID" value="CAG9317753.1"/>
    <property type="molecule type" value="Genomic_DNA"/>
</dbReference>
<evidence type="ECO:0000313" key="1">
    <source>
        <dbReference type="EMBL" id="CAG9317753.1"/>
    </source>
</evidence>
<comment type="caution">
    <text evidence="1">The sequence shown here is derived from an EMBL/GenBank/DDBJ whole genome shotgun (WGS) entry which is preliminary data.</text>
</comment>
<proteinExistence type="predicted"/>
<reference evidence="1" key="1">
    <citation type="submission" date="2021-09" db="EMBL/GenBank/DDBJ databases">
        <authorList>
            <consortium name="AG Swart"/>
            <person name="Singh M."/>
            <person name="Singh A."/>
            <person name="Seah K."/>
            <person name="Emmerich C."/>
        </authorList>
    </citation>
    <scope>NUCLEOTIDE SEQUENCE</scope>
    <source>
        <strain evidence="1">ATCC30299</strain>
    </source>
</reference>
<dbReference type="AlphaFoldDB" id="A0AAU9IVM2"/>
<accession>A0AAU9IVM2</accession>